<accession>A0ABR2LHM7</accession>
<name>A0ABR2LHM7_9ASPA</name>
<evidence type="ECO:0000256" key="2">
    <source>
        <dbReference type="PROSITE-ProRule" id="PRU00708"/>
    </source>
</evidence>
<dbReference type="Pfam" id="PF20431">
    <property type="entry name" value="E_motif"/>
    <property type="match status" value="1"/>
</dbReference>
<dbReference type="NCBIfam" id="TIGR00756">
    <property type="entry name" value="PPR"/>
    <property type="match status" value="4"/>
</dbReference>
<dbReference type="SUPFAM" id="SSF48452">
    <property type="entry name" value="TPR-like"/>
    <property type="match status" value="1"/>
</dbReference>
<organism evidence="3 4">
    <name type="scientific">Platanthera guangdongensis</name>
    <dbReference type="NCBI Taxonomy" id="2320717"/>
    <lineage>
        <taxon>Eukaryota</taxon>
        <taxon>Viridiplantae</taxon>
        <taxon>Streptophyta</taxon>
        <taxon>Embryophyta</taxon>
        <taxon>Tracheophyta</taxon>
        <taxon>Spermatophyta</taxon>
        <taxon>Magnoliopsida</taxon>
        <taxon>Liliopsida</taxon>
        <taxon>Asparagales</taxon>
        <taxon>Orchidaceae</taxon>
        <taxon>Orchidoideae</taxon>
        <taxon>Orchideae</taxon>
        <taxon>Orchidinae</taxon>
        <taxon>Platanthera</taxon>
    </lineage>
</organism>
<dbReference type="InterPro" id="IPR002885">
    <property type="entry name" value="PPR_rpt"/>
</dbReference>
<feature type="repeat" description="PPR" evidence="2">
    <location>
        <begin position="182"/>
        <end position="216"/>
    </location>
</feature>
<evidence type="ECO:0000313" key="4">
    <source>
        <dbReference type="Proteomes" id="UP001412067"/>
    </source>
</evidence>
<dbReference type="EMBL" id="JBBWWR010000019">
    <property type="protein sequence ID" value="KAK8941645.1"/>
    <property type="molecule type" value="Genomic_DNA"/>
</dbReference>
<feature type="repeat" description="PPR" evidence="2">
    <location>
        <begin position="81"/>
        <end position="115"/>
    </location>
</feature>
<proteinExistence type="predicted"/>
<feature type="repeat" description="PPR" evidence="2">
    <location>
        <begin position="385"/>
        <end position="419"/>
    </location>
</feature>
<protein>
    <submittedName>
        <fullName evidence="3">Pentatricopeptide repeat-containing protein</fullName>
    </submittedName>
</protein>
<feature type="repeat" description="PPR" evidence="2">
    <location>
        <begin position="486"/>
        <end position="520"/>
    </location>
</feature>
<dbReference type="Pfam" id="PF01535">
    <property type="entry name" value="PPR"/>
    <property type="match status" value="7"/>
</dbReference>
<feature type="repeat" description="PPR" evidence="2">
    <location>
        <begin position="521"/>
        <end position="555"/>
    </location>
</feature>
<dbReference type="Proteomes" id="UP001412067">
    <property type="component" value="Unassembled WGS sequence"/>
</dbReference>
<evidence type="ECO:0000313" key="3">
    <source>
        <dbReference type="EMBL" id="KAK8941645.1"/>
    </source>
</evidence>
<gene>
    <name evidence="3" type="primary">PCMP-E16</name>
    <name evidence="3" type="ORF">KSP40_PGU008419</name>
</gene>
<dbReference type="InterPro" id="IPR046848">
    <property type="entry name" value="E_motif"/>
</dbReference>
<dbReference type="PANTHER" id="PTHR47926:SF493">
    <property type="entry name" value="PENTATRICOPEPTIDE REPEAT-CONTAINING PROTEIN"/>
    <property type="match status" value="1"/>
</dbReference>
<keyword evidence="4" id="KW-1185">Reference proteome</keyword>
<sequence>MNESSSRPPLLFFTSTQCISLLRSYTRRRSLCSGKQLHSLLISSGLLLRHPLLLSTLATMYSLCSQLSLARQLFVEIPHKTTFLYNILIRSSVDAGLPRDALDLFASMLCSPQQPNNLTFPFILKACGDLSLLPAGAQVHCRSIMEGLGSDEYVQNCLISMYMNCLNKDAATVVFDQMCCRSVVSWNTMIAGCLRNGLFDEVMVVFRRMLCSGCILIDRATLLSLLPACAQLKDLRMGPCVHKLVEVYGFKSYLPVRNALIDMYAKYGNLTAARRLFDEADFERDVICWTCMIGGYVFNGFEVEALALSNQMHLSDIRPNSTTISSLLAACGSLPSMAHGMGIHGLCIRIGLEGDGFVETGLVDMYSKCGDTDLSSRMFAGSSRTTPAWNAILSGLARNGLTRDATEQFRLMLREGAVPDLVTMTSLLPAYSCSAYLRQANNIHGYLVKAGFLKNVEITTCLIDAYAKIGCLDVAMELFDRLPIKDFVSWSSIIAGYGTHGHAEKAIWLFNEMVEAGVEPSEVTFTSVLHSCSHAGLVEEGLHIFDGMKRFHCLNPTIDHCVCIVDLLGRMGRLEEAYRVIKEMPFEANHAVWGALLGACLIHENVELGEVAAKRLFEIQPENTGNYLLLGNIYAAVGRWKDAEAVRRMVGARGLRKVAARSSIVQGI</sequence>
<comment type="caution">
    <text evidence="3">The sequence shown here is derived from an EMBL/GenBank/DDBJ whole genome shotgun (WGS) entry which is preliminary data.</text>
</comment>
<dbReference type="PANTHER" id="PTHR47926">
    <property type="entry name" value="PENTATRICOPEPTIDE REPEAT-CONTAINING PROTEIN"/>
    <property type="match status" value="1"/>
</dbReference>
<dbReference type="Pfam" id="PF13041">
    <property type="entry name" value="PPR_2"/>
    <property type="match status" value="1"/>
</dbReference>
<keyword evidence="1" id="KW-0677">Repeat</keyword>
<dbReference type="PROSITE" id="PS51375">
    <property type="entry name" value="PPR"/>
    <property type="match status" value="6"/>
</dbReference>
<dbReference type="InterPro" id="IPR046960">
    <property type="entry name" value="PPR_At4g14850-like_plant"/>
</dbReference>
<reference evidence="3 4" key="1">
    <citation type="journal article" date="2022" name="Nat. Plants">
        <title>Genomes of leafy and leafless Platanthera orchids illuminate the evolution of mycoheterotrophy.</title>
        <authorList>
            <person name="Li M.H."/>
            <person name="Liu K.W."/>
            <person name="Li Z."/>
            <person name="Lu H.C."/>
            <person name="Ye Q.L."/>
            <person name="Zhang D."/>
            <person name="Wang J.Y."/>
            <person name="Li Y.F."/>
            <person name="Zhong Z.M."/>
            <person name="Liu X."/>
            <person name="Yu X."/>
            <person name="Liu D.K."/>
            <person name="Tu X.D."/>
            <person name="Liu B."/>
            <person name="Hao Y."/>
            <person name="Liao X.Y."/>
            <person name="Jiang Y.T."/>
            <person name="Sun W.H."/>
            <person name="Chen J."/>
            <person name="Chen Y.Q."/>
            <person name="Ai Y."/>
            <person name="Zhai J.W."/>
            <person name="Wu S.S."/>
            <person name="Zhou Z."/>
            <person name="Hsiao Y.Y."/>
            <person name="Wu W.L."/>
            <person name="Chen Y.Y."/>
            <person name="Lin Y.F."/>
            <person name="Hsu J.L."/>
            <person name="Li C.Y."/>
            <person name="Wang Z.W."/>
            <person name="Zhao X."/>
            <person name="Zhong W.Y."/>
            <person name="Ma X.K."/>
            <person name="Ma L."/>
            <person name="Huang J."/>
            <person name="Chen G.Z."/>
            <person name="Huang M.Z."/>
            <person name="Huang L."/>
            <person name="Peng D.H."/>
            <person name="Luo Y.B."/>
            <person name="Zou S.Q."/>
            <person name="Chen S.P."/>
            <person name="Lan S."/>
            <person name="Tsai W.C."/>
            <person name="Van de Peer Y."/>
            <person name="Liu Z.J."/>
        </authorList>
    </citation>
    <scope>NUCLEOTIDE SEQUENCE [LARGE SCALE GENOMIC DNA]</scope>
    <source>
        <strain evidence="3">Lor288</strain>
    </source>
</reference>
<feature type="repeat" description="PPR" evidence="2">
    <location>
        <begin position="285"/>
        <end position="319"/>
    </location>
</feature>
<dbReference type="Gene3D" id="1.25.40.10">
    <property type="entry name" value="Tetratricopeptide repeat domain"/>
    <property type="match status" value="5"/>
</dbReference>
<evidence type="ECO:0000256" key="1">
    <source>
        <dbReference type="ARBA" id="ARBA00022737"/>
    </source>
</evidence>
<dbReference type="InterPro" id="IPR011990">
    <property type="entry name" value="TPR-like_helical_dom_sf"/>
</dbReference>